<dbReference type="AlphaFoldDB" id="A0A1I0I6G9"/>
<evidence type="ECO:0000313" key="3">
    <source>
        <dbReference type="Proteomes" id="UP000182332"/>
    </source>
</evidence>
<dbReference type="SUPFAM" id="SSF47598">
    <property type="entry name" value="Ribbon-helix-helix"/>
    <property type="match status" value="1"/>
</dbReference>
<proteinExistence type="predicted"/>
<dbReference type="EMBL" id="DSIN01000032">
    <property type="protein sequence ID" value="HEF27734.1"/>
    <property type="molecule type" value="Genomic_DNA"/>
</dbReference>
<dbReference type="EMBL" id="FOHW01000032">
    <property type="protein sequence ID" value="SET91318.1"/>
    <property type="molecule type" value="Genomic_DNA"/>
</dbReference>
<reference evidence="2 3" key="1">
    <citation type="submission" date="2016-10" db="EMBL/GenBank/DDBJ databases">
        <authorList>
            <person name="de Groot N.N."/>
        </authorList>
    </citation>
    <scope>NUCLEOTIDE SEQUENCE [LARGE SCALE GENOMIC DNA]</scope>
    <source>
        <strain evidence="2 3">DSM 11363</strain>
    </source>
</reference>
<evidence type="ECO:0000313" key="2">
    <source>
        <dbReference type="EMBL" id="SET91318.1"/>
    </source>
</evidence>
<sequence>MPTSIRLTPETEARLDVLAASTGRTKAFYLREIIEQGLPELEEYYLAADVLERVRKGKEATYSSSDVRKELGLDD</sequence>
<reference evidence="1" key="2">
    <citation type="journal article" date="2020" name="mSystems">
        <title>Genome- and Community-Level Interaction Insights into Carbon Utilization and Element Cycling Functions of Hydrothermarchaeota in Hydrothermal Sediment.</title>
        <authorList>
            <person name="Zhou Z."/>
            <person name="Liu Y."/>
            <person name="Xu W."/>
            <person name="Pan J."/>
            <person name="Luo Z.H."/>
            <person name="Li M."/>
        </authorList>
    </citation>
    <scope>NUCLEOTIDE SEQUENCE [LARGE SCALE GENOMIC DNA]</scope>
    <source>
        <strain evidence="1">SpSt-200</strain>
    </source>
</reference>
<name>A0A1I0I6G9_9PSED</name>
<protein>
    <submittedName>
        <fullName evidence="2">RHH-type transcriptional regulator, rel operon repressor / antitoxin RelB</fullName>
    </submittedName>
    <submittedName>
        <fullName evidence="1">Ribbon-helix-helix protein, CopG family</fullName>
    </submittedName>
</protein>
<gene>
    <name evidence="1" type="ORF">ENP23_18440</name>
    <name evidence="2" type="ORF">SAMN05216197_13243</name>
</gene>
<dbReference type="GO" id="GO:0006355">
    <property type="term" value="P:regulation of DNA-templated transcription"/>
    <property type="evidence" value="ECO:0007669"/>
    <property type="project" value="InterPro"/>
</dbReference>
<accession>A0A1I0I6G9</accession>
<dbReference type="RefSeq" id="WP_074892231.1">
    <property type="nucleotide sequence ID" value="NZ_FOHW01000032.1"/>
</dbReference>
<dbReference type="InterPro" id="IPR010985">
    <property type="entry name" value="Ribbon_hlx_hlx"/>
</dbReference>
<dbReference type="Proteomes" id="UP000182332">
    <property type="component" value="Unassembled WGS sequence"/>
</dbReference>
<dbReference type="OrthoDB" id="9812023at2"/>
<evidence type="ECO:0000313" key="1">
    <source>
        <dbReference type="EMBL" id="HEF27734.1"/>
    </source>
</evidence>
<organism evidence="2 3">
    <name type="scientific">Pseudomonas graminis</name>
    <dbReference type="NCBI Taxonomy" id="158627"/>
    <lineage>
        <taxon>Bacteria</taxon>
        <taxon>Pseudomonadati</taxon>
        <taxon>Pseudomonadota</taxon>
        <taxon>Gammaproteobacteria</taxon>
        <taxon>Pseudomonadales</taxon>
        <taxon>Pseudomonadaceae</taxon>
        <taxon>Pseudomonas</taxon>
    </lineage>
</organism>